<organism evidence="2 3">
    <name type="scientific">Solidesulfovibrio fructosivorans JJ]</name>
    <dbReference type="NCBI Taxonomy" id="596151"/>
    <lineage>
        <taxon>Bacteria</taxon>
        <taxon>Pseudomonadati</taxon>
        <taxon>Thermodesulfobacteriota</taxon>
        <taxon>Desulfovibrionia</taxon>
        <taxon>Desulfovibrionales</taxon>
        <taxon>Desulfovibrionaceae</taxon>
        <taxon>Solidesulfovibrio</taxon>
    </lineage>
</organism>
<evidence type="ECO:0000313" key="3">
    <source>
        <dbReference type="Proteomes" id="UP000006250"/>
    </source>
</evidence>
<proteinExistence type="predicted"/>
<dbReference type="eggNOG" id="ENOG502ZCBE">
    <property type="taxonomic scope" value="Bacteria"/>
</dbReference>
<sequence length="493" mass="54205" precursor="true">MKRIWSIALAAVFVLGAFTSARAATEVKMTGDARVYGVFFAEHNYTGWNNASWTSNTPTYAHAGTKTEDRFEIWERFRLRTDFVANEAVKFRLGIKVEDTWGHGTLTAANPAVAIAVYQAYLQFKFPGCSAEITAGLQDIDLPISNMFYGSPVFGGDRIAALTVKAPLIDNTLAVLAGFGRLIDTNRTYDTTTTQVADELDAYFLALPITLEGFKATPWGMIAVAGKNAGYFTAGSSTFSSQSFAENLVSAGTFMTPALWKNDQNAYWWAGGAFEVTALDPVKFYADVIYGAGAQSDRKKSKREGWFLDAGAEYTGWDVLTPKVFGWWSTGEDHSNYNGSERMPQIRSNWGPGNSFLFDDSQVLAKNSNMGMNPVGAWGLGASLDNISFVEKLTHRLTYTYIHGNNNPAAIRAVNAALGSNPYFEMGRDLTSNEFAMGVNFDTKYMIYENLAAVLETGWAHGQFQTSVWGHRLAAKSREGDAWKVACGLTYKF</sequence>
<comment type="caution">
    <text evidence="2">The sequence shown here is derived from an EMBL/GenBank/DDBJ whole genome shotgun (WGS) entry which is preliminary data.</text>
</comment>
<dbReference type="Proteomes" id="UP000006250">
    <property type="component" value="Unassembled WGS sequence"/>
</dbReference>
<dbReference type="EMBL" id="AECZ01000013">
    <property type="protein sequence ID" value="EFL51004.1"/>
    <property type="molecule type" value="Genomic_DNA"/>
</dbReference>
<feature type="signal peptide" evidence="1">
    <location>
        <begin position="1"/>
        <end position="23"/>
    </location>
</feature>
<gene>
    <name evidence="2" type="ORF">DesfrDRAFT_2163</name>
</gene>
<protein>
    <recommendedName>
        <fullName evidence="4">Outer membrane homotrimeric porin</fullName>
    </recommendedName>
</protein>
<name>E1JX39_SOLFR</name>
<evidence type="ECO:0000313" key="2">
    <source>
        <dbReference type="EMBL" id="EFL51004.1"/>
    </source>
</evidence>
<dbReference type="InterPro" id="IPR059232">
    <property type="entry name" value="Porin_put"/>
</dbReference>
<keyword evidence="3" id="KW-1185">Reference proteome</keyword>
<evidence type="ECO:0008006" key="4">
    <source>
        <dbReference type="Google" id="ProtNLM"/>
    </source>
</evidence>
<dbReference type="STRING" id="596151.DesfrDRAFT_2163"/>
<dbReference type="OrthoDB" id="5464498at2"/>
<evidence type="ECO:0000256" key="1">
    <source>
        <dbReference type="SAM" id="SignalP"/>
    </source>
</evidence>
<accession>E1JX39</accession>
<dbReference type="AlphaFoldDB" id="E1JX39"/>
<keyword evidence="1" id="KW-0732">Signal</keyword>
<dbReference type="RefSeq" id="WP_005993764.1">
    <property type="nucleotide sequence ID" value="NZ_AECZ01000013.1"/>
</dbReference>
<feature type="chain" id="PRO_5003148233" description="Outer membrane homotrimeric porin" evidence="1">
    <location>
        <begin position="24"/>
        <end position="493"/>
    </location>
</feature>
<dbReference type="NCBIfam" id="NF033939">
    <property type="entry name" value="DESULF_POR1"/>
    <property type="match status" value="1"/>
</dbReference>
<reference evidence="2 3" key="1">
    <citation type="submission" date="2010-08" db="EMBL/GenBank/DDBJ databases">
        <title>The draft genome of Desulfovibrio fructosovorans JJ.</title>
        <authorList>
            <consortium name="US DOE Joint Genome Institute (JGI-PGF)"/>
            <person name="Lucas S."/>
            <person name="Copeland A."/>
            <person name="Lapidus A."/>
            <person name="Cheng J.-F."/>
            <person name="Bruce D."/>
            <person name="Goodwin L."/>
            <person name="Pitluck S."/>
            <person name="Land M.L."/>
            <person name="Hauser L."/>
            <person name="Chang Y.-J."/>
            <person name="Jeffries C."/>
            <person name="Wall J.D."/>
            <person name="Stahl D.A."/>
            <person name="Arkin A.P."/>
            <person name="Dehal P."/>
            <person name="Stolyar S.M."/>
            <person name="Hazen T.C."/>
            <person name="Woyke T.J."/>
        </authorList>
    </citation>
    <scope>NUCLEOTIDE SEQUENCE [LARGE SCALE GENOMIC DNA]</scope>
    <source>
        <strain evidence="2 3">JJ</strain>
    </source>
</reference>